<dbReference type="Proteomes" id="UP001278766">
    <property type="component" value="Unassembled WGS sequence"/>
</dbReference>
<reference evidence="1" key="1">
    <citation type="journal article" date="2023" name="Mol. Phylogenet. Evol.">
        <title>Genome-scale phylogeny and comparative genomics of the fungal order Sordariales.</title>
        <authorList>
            <person name="Hensen N."/>
            <person name="Bonometti L."/>
            <person name="Westerberg I."/>
            <person name="Brannstrom I.O."/>
            <person name="Guillou S."/>
            <person name="Cros-Aarteil S."/>
            <person name="Calhoun S."/>
            <person name="Haridas S."/>
            <person name="Kuo A."/>
            <person name="Mondo S."/>
            <person name="Pangilinan J."/>
            <person name="Riley R."/>
            <person name="LaButti K."/>
            <person name="Andreopoulos B."/>
            <person name="Lipzen A."/>
            <person name="Chen C."/>
            <person name="Yan M."/>
            <person name="Daum C."/>
            <person name="Ng V."/>
            <person name="Clum A."/>
            <person name="Steindorff A."/>
            <person name="Ohm R.A."/>
            <person name="Martin F."/>
            <person name="Silar P."/>
            <person name="Natvig D.O."/>
            <person name="Lalanne C."/>
            <person name="Gautier V."/>
            <person name="Ament-Velasquez S.L."/>
            <person name="Kruys A."/>
            <person name="Hutchinson M.I."/>
            <person name="Powell A.J."/>
            <person name="Barry K."/>
            <person name="Miller A.N."/>
            <person name="Grigoriev I.V."/>
            <person name="Debuchy R."/>
            <person name="Gladieux P."/>
            <person name="Hiltunen Thoren M."/>
            <person name="Johannesson H."/>
        </authorList>
    </citation>
    <scope>NUCLEOTIDE SEQUENCE</scope>
    <source>
        <strain evidence="1">CBS 168.71</strain>
    </source>
</reference>
<name>A0AAE0LUI1_9PEZI</name>
<keyword evidence="2" id="KW-1185">Reference proteome</keyword>
<evidence type="ECO:0000313" key="2">
    <source>
        <dbReference type="Proteomes" id="UP001278766"/>
    </source>
</evidence>
<organism evidence="1 2">
    <name type="scientific">Chaetomium fimeti</name>
    <dbReference type="NCBI Taxonomy" id="1854472"/>
    <lineage>
        <taxon>Eukaryota</taxon>
        <taxon>Fungi</taxon>
        <taxon>Dikarya</taxon>
        <taxon>Ascomycota</taxon>
        <taxon>Pezizomycotina</taxon>
        <taxon>Sordariomycetes</taxon>
        <taxon>Sordariomycetidae</taxon>
        <taxon>Sordariales</taxon>
        <taxon>Chaetomiaceae</taxon>
        <taxon>Chaetomium</taxon>
    </lineage>
</organism>
<dbReference type="EMBL" id="JAUEPN010000003">
    <property type="protein sequence ID" value="KAK3297830.1"/>
    <property type="molecule type" value="Genomic_DNA"/>
</dbReference>
<dbReference type="GeneID" id="87839215"/>
<comment type="caution">
    <text evidence="1">The sequence shown here is derived from an EMBL/GenBank/DDBJ whole genome shotgun (WGS) entry which is preliminary data.</text>
</comment>
<sequence>MDLEDITYEYSREETIAAVSDYYTFLTQMYIEDSHVVYPPPGGWPEIVNADPAVLQSFGKSDEVLALLAHLPYIRCSWENPAEVAPGCTVADWPDLITSLSKPLRPGESVTQARSVRLATEGTFCDISPSHVVGLTTSLDQAMVLDTKHGIIHWEDCPGRIDFGGHCKTNVDWSELDDGVSQEEADWRYGATAWTIPDFFEVLKDQFIRLNWLPISHFTVREAQGEYHGEEGMMAMLKDTYRQHGWPDLTVYSKSDCVKAVKKAMAEGYPESVCYRRDI</sequence>
<evidence type="ECO:0000313" key="1">
    <source>
        <dbReference type="EMBL" id="KAK3297830.1"/>
    </source>
</evidence>
<protein>
    <submittedName>
        <fullName evidence="1">Uncharacterized protein</fullName>
    </submittedName>
</protein>
<gene>
    <name evidence="1" type="ORF">B0H64DRAFT_373128</name>
</gene>
<proteinExistence type="predicted"/>
<dbReference type="RefSeq" id="XP_062661344.1">
    <property type="nucleotide sequence ID" value="XM_062802267.1"/>
</dbReference>
<dbReference type="AlphaFoldDB" id="A0AAE0LUI1"/>
<reference evidence="1" key="2">
    <citation type="submission" date="2023-06" db="EMBL/GenBank/DDBJ databases">
        <authorList>
            <consortium name="Lawrence Berkeley National Laboratory"/>
            <person name="Haridas S."/>
            <person name="Hensen N."/>
            <person name="Bonometti L."/>
            <person name="Westerberg I."/>
            <person name="Brannstrom I.O."/>
            <person name="Guillou S."/>
            <person name="Cros-Aarteil S."/>
            <person name="Calhoun S."/>
            <person name="Kuo A."/>
            <person name="Mondo S."/>
            <person name="Pangilinan J."/>
            <person name="Riley R."/>
            <person name="Labutti K."/>
            <person name="Andreopoulos B."/>
            <person name="Lipzen A."/>
            <person name="Chen C."/>
            <person name="Yanf M."/>
            <person name="Daum C."/>
            <person name="Ng V."/>
            <person name="Clum A."/>
            <person name="Steindorff A."/>
            <person name="Ohm R."/>
            <person name="Martin F."/>
            <person name="Silar P."/>
            <person name="Natvig D."/>
            <person name="Lalanne C."/>
            <person name="Gautier V."/>
            <person name="Ament-Velasquez S.L."/>
            <person name="Kruys A."/>
            <person name="Hutchinson M.I."/>
            <person name="Powell A.J."/>
            <person name="Barry K."/>
            <person name="Miller A.N."/>
            <person name="Grigoriev I.V."/>
            <person name="Debuchy R."/>
            <person name="Gladieux P."/>
            <person name="Thoren M.H."/>
            <person name="Johannesson H."/>
        </authorList>
    </citation>
    <scope>NUCLEOTIDE SEQUENCE</scope>
    <source>
        <strain evidence="1">CBS 168.71</strain>
    </source>
</reference>
<accession>A0AAE0LUI1</accession>